<dbReference type="AlphaFoldDB" id="A0A5B8V219"/>
<evidence type="ECO:0000259" key="1">
    <source>
        <dbReference type="Pfam" id="PF08818"/>
    </source>
</evidence>
<dbReference type="Proteomes" id="UP000321479">
    <property type="component" value="Chromosome"/>
</dbReference>
<keyword evidence="3" id="KW-1185">Reference proteome</keyword>
<name>A0A5B8V219_9SPHI</name>
<dbReference type="EMBL" id="CP042436">
    <property type="protein sequence ID" value="QEC65199.1"/>
    <property type="molecule type" value="Genomic_DNA"/>
</dbReference>
<dbReference type="Pfam" id="PF13376">
    <property type="entry name" value="OmdA"/>
    <property type="match status" value="1"/>
</dbReference>
<feature type="domain" description="YdhG-like" evidence="1">
    <location>
        <begin position="20"/>
        <end position="116"/>
    </location>
</feature>
<evidence type="ECO:0000313" key="3">
    <source>
        <dbReference type="Proteomes" id="UP000321479"/>
    </source>
</evidence>
<reference evidence="2 3" key="1">
    <citation type="journal article" date="2017" name="Curr. Microbiol.">
        <title>Mucilaginibacter ginsenosidivorans sp. nov., Isolated from Soil of Ginseng Field.</title>
        <authorList>
            <person name="Kim M.M."/>
            <person name="Siddiqi M.Z."/>
            <person name="Im W.T."/>
        </authorList>
    </citation>
    <scope>NUCLEOTIDE SEQUENCE [LARGE SCALE GENOMIC DNA]</scope>
    <source>
        <strain evidence="2 3">Gsoil 3017</strain>
    </source>
</reference>
<dbReference type="Pfam" id="PF08818">
    <property type="entry name" value="DUF1801"/>
    <property type="match status" value="1"/>
</dbReference>
<gene>
    <name evidence="2" type="ORF">FRZ54_22370</name>
</gene>
<dbReference type="InterPro" id="IPR014922">
    <property type="entry name" value="YdhG-like"/>
</dbReference>
<sequence>MGQYNERVDAYIAKSADFAKPILIHIREVVHRASPLINETVKWGMPFFDYKGPICMMAAFKQHLGFGFWKASRLNDPEQLLQGSDDEAAAGSFGRIVTMNDLPSDEAIIDFVQQMIKLNESGVKEPKKPAVPKAELETPADFDKLLRNNLAAMDNFEKFSPSKKREYLEWFAEAKSEATRQKRIDQALEWIAEGKSRNWKYQR</sequence>
<protein>
    <recommendedName>
        <fullName evidence="1">YdhG-like domain-containing protein</fullName>
    </recommendedName>
</protein>
<dbReference type="RefSeq" id="WP_147034030.1">
    <property type="nucleotide sequence ID" value="NZ_CP042436.1"/>
</dbReference>
<dbReference type="SUPFAM" id="SSF159888">
    <property type="entry name" value="YdhG-like"/>
    <property type="match status" value="1"/>
</dbReference>
<evidence type="ECO:0000313" key="2">
    <source>
        <dbReference type="EMBL" id="QEC65199.1"/>
    </source>
</evidence>
<organism evidence="2 3">
    <name type="scientific">Mucilaginibacter ginsenosidivorans</name>
    <dbReference type="NCBI Taxonomy" id="398053"/>
    <lineage>
        <taxon>Bacteria</taxon>
        <taxon>Pseudomonadati</taxon>
        <taxon>Bacteroidota</taxon>
        <taxon>Sphingobacteriia</taxon>
        <taxon>Sphingobacteriales</taxon>
        <taxon>Sphingobacteriaceae</taxon>
        <taxon>Mucilaginibacter</taxon>
    </lineage>
</organism>
<dbReference type="Gene3D" id="3.90.1150.200">
    <property type="match status" value="1"/>
</dbReference>
<proteinExistence type="predicted"/>
<dbReference type="OrthoDB" id="9800461at2"/>
<dbReference type="KEGG" id="mgin:FRZ54_22370"/>
<accession>A0A5B8V219</accession>